<evidence type="ECO:0000256" key="5">
    <source>
        <dbReference type="ARBA" id="ARBA00022989"/>
    </source>
</evidence>
<dbReference type="PRINTS" id="PR00171">
    <property type="entry name" value="SUGRTRNSPORT"/>
</dbReference>
<keyword evidence="6 7" id="KW-0472">Membrane</keyword>
<comment type="subcellular location">
    <subcellularLocation>
        <location evidence="1">Membrane</location>
        <topology evidence="1">Multi-pass membrane protein</topology>
    </subcellularLocation>
</comment>
<feature type="transmembrane region" description="Helical" evidence="7">
    <location>
        <begin position="197"/>
        <end position="217"/>
    </location>
</feature>
<evidence type="ECO:0000313" key="10">
    <source>
        <dbReference type="Proteomes" id="UP001600888"/>
    </source>
</evidence>
<keyword evidence="10" id="KW-1185">Reference proteome</keyword>
<dbReference type="InterPro" id="IPR005828">
    <property type="entry name" value="MFS_sugar_transport-like"/>
</dbReference>
<sequence length="401" mass="44777">MPHIIVGRVICGFGIGFISSTVPTYMAEMGTEASQRGPEVAKQCAWLITGIAVAYWIDFGTTRSDSQASWRFPIAFQSFFAIISGSCLLFLPDTPRWYYARDRIQEGDVVLALLNDRPLEDPHVQEQKRDILRSIQVEAENENKLSLLSLVWDNTELRVGRRIRISFLILSIQQMMGINMLVYFSTRIFANIGLTSFMSQLLAAVMNTFFAIGTYFTPGTIEKFGRRAIMLWSAAVLGISMLVFTVMIALPNPTLATQWTAIAFIIIYNLAFGYGWVGCPWLYGPEIAPLRYRHVAGAAGSLGEWLFSFITVFAGGIGAEVAGWKIWIWQIIFCIIAVLFVYFCCPETKGKTLEEIDEIFAKAGAYHHDGVDEKVMEGSNQASDVSHLEHVLDGDSQARKG</sequence>
<keyword evidence="4 7" id="KW-0812">Transmembrane</keyword>
<name>A0ABR4F5D7_9PEZI</name>
<keyword evidence="3" id="KW-0813">Transport</keyword>
<gene>
    <name evidence="9" type="ORF">FJTKL_01190</name>
</gene>
<evidence type="ECO:0000256" key="7">
    <source>
        <dbReference type="SAM" id="Phobius"/>
    </source>
</evidence>
<feature type="transmembrane region" description="Helical" evidence="7">
    <location>
        <begin position="326"/>
        <end position="345"/>
    </location>
</feature>
<protein>
    <recommendedName>
        <fullName evidence="8">Major facilitator superfamily (MFS) profile domain-containing protein</fullName>
    </recommendedName>
</protein>
<dbReference type="InterPro" id="IPR036259">
    <property type="entry name" value="MFS_trans_sf"/>
</dbReference>
<evidence type="ECO:0000256" key="2">
    <source>
        <dbReference type="ARBA" id="ARBA00010992"/>
    </source>
</evidence>
<keyword evidence="5 7" id="KW-1133">Transmembrane helix</keyword>
<dbReference type="PANTHER" id="PTHR48022">
    <property type="entry name" value="PLASTIDIC GLUCOSE TRANSPORTER 4"/>
    <property type="match status" value="1"/>
</dbReference>
<comment type="caution">
    <text evidence="9">The sequence shown here is derived from an EMBL/GenBank/DDBJ whole genome shotgun (WGS) entry which is preliminary data.</text>
</comment>
<feature type="transmembrane region" description="Helical" evidence="7">
    <location>
        <begin position="262"/>
        <end position="283"/>
    </location>
</feature>
<proteinExistence type="inferred from homology"/>
<accession>A0ABR4F5D7</accession>
<dbReference type="InterPro" id="IPR003663">
    <property type="entry name" value="Sugar/inositol_transpt"/>
</dbReference>
<dbReference type="Pfam" id="PF00083">
    <property type="entry name" value="Sugar_tr"/>
    <property type="match status" value="1"/>
</dbReference>
<feature type="transmembrane region" description="Helical" evidence="7">
    <location>
        <begin position="6"/>
        <end position="27"/>
    </location>
</feature>
<evidence type="ECO:0000256" key="6">
    <source>
        <dbReference type="ARBA" id="ARBA00023136"/>
    </source>
</evidence>
<dbReference type="Gene3D" id="1.20.1250.20">
    <property type="entry name" value="MFS general substrate transporter like domains"/>
    <property type="match status" value="1"/>
</dbReference>
<dbReference type="InterPro" id="IPR020846">
    <property type="entry name" value="MFS_dom"/>
</dbReference>
<dbReference type="SUPFAM" id="SSF103473">
    <property type="entry name" value="MFS general substrate transporter"/>
    <property type="match status" value="1"/>
</dbReference>
<evidence type="ECO:0000256" key="3">
    <source>
        <dbReference type="ARBA" id="ARBA00022448"/>
    </source>
</evidence>
<dbReference type="InterPro" id="IPR050360">
    <property type="entry name" value="MFS_Sugar_Transporters"/>
</dbReference>
<feature type="domain" description="Major facilitator superfamily (MFS) profile" evidence="8">
    <location>
        <begin position="1"/>
        <end position="349"/>
    </location>
</feature>
<feature type="transmembrane region" description="Helical" evidence="7">
    <location>
        <begin position="295"/>
        <end position="314"/>
    </location>
</feature>
<reference evidence="9 10" key="1">
    <citation type="submission" date="2024-03" db="EMBL/GenBank/DDBJ databases">
        <title>A high-quality draft genome sequence of Diaporthe vaccinii, a causative agent of upright dieback and viscid rot disease in cranberry plants.</title>
        <authorList>
            <person name="Sarrasin M."/>
            <person name="Lang B.F."/>
            <person name="Burger G."/>
        </authorList>
    </citation>
    <scope>NUCLEOTIDE SEQUENCE [LARGE SCALE GENOMIC DNA]</scope>
    <source>
        <strain evidence="9 10">IS7</strain>
    </source>
</reference>
<dbReference type="EMBL" id="JBAWTH010000011">
    <property type="protein sequence ID" value="KAL2289910.1"/>
    <property type="molecule type" value="Genomic_DNA"/>
</dbReference>
<evidence type="ECO:0000259" key="8">
    <source>
        <dbReference type="PROSITE" id="PS50850"/>
    </source>
</evidence>
<feature type="transmembrane region" description="Helical" evidence="7">
    <location>
        <begin position="165"/>
        <end position="185"/>
    </location>
</feature>
<dbReference type="PANTHER" id="PTHR48022:SF68">
    <property type="entry name" value="MAJOR FACILITATOR SUPERFAMILY (MFS) PROFILE DOMAIN-CONTAINING PROTEIN-RELATED"/>
    <property type="match status" value="1"/>
</dbReference>
<comment type="similarity">
    <text evidence="2">Belongs to the major facilitator superfamily. Sugar transporter (TC 2.A.1.1) family.</text>
</comment>
<feature type="transmembrane region" description="Helical" evidence="7">
    <location>
        <begin position="229"/>
        <end position="250"/>
    </location>
</feature>
<evidence type="ECO:0000256" key="1">
    <source>
        <dbReference type="ARBA" id="ARBA00004141"/>
    </source>
</evidence>
<evidence type="ECO:0000256" key="4">
    <source>
        <dbReference type="ARBA" id="ARBA00022692"/>
    </source>
</evidence>
<dbReference type="Proteomes" id="UP001600888">
    <property type="component" value="Unassembled WGS sequence"/>
</dbReference>
<organism evidence="9 10">
    <name type="scientific">Diaporthe vaccinii</name>
    <dbReference type="NCBI Taxonomy" id="105482"/>
    <lineage>
        <taxon>Eukaryota</taxon>
        <taxon>Fungi</taxon>
        <taxon>Dikarya</taxon>
        <taxon>Ascomycota</taxon>
        <taxon>Pezizomycotina</taxon>
        <taxon>Sordariomycetes</taxon>
        <taxon>Sordariomycetidae</taxon>
        <taxon>Diaporthales</taxon>
        <taxon>Diaporthaceae</taxon>
        <taxon>Diaporthe</taxon>
        <taxon>Diaporthe eres species complex</taxon>
    </lineage>
</organism>
<dbReference type="PROSITE" id="PS50850">
    <property type="entry name" value="MFS"/>
    <property type="match status" value="1"/>
</dbReference>
<feature type="transmembrane region" description="Helical" evidence="7">
    <location>
        <begin position="69"/>
        <end position="91"/>
    </location>
</feature>
<evidence type="ECO:0000313" key="9">
    <source>
        <dbReference type="EMBL" id="KAL2289910.1"/>
    </source>
</evidence>